<keyword evidence="6 13" id="KW-0548">Nucleotidyltransferase</keyword>
<dbReference type="InterPro" id="IPR036420">
    <property type="entry name" value="BRCT_dom_sf"/>
</dbReference>
<keyword evidence="8 13" id="KW-0227">DNA damage</keyword>
<feature type="region of interest" description="Disordered" evidence="15">
    <location>
        <begin position="1"/>
        <end position="30"/>
    </location>
</feature>
<keyword evidence="18" id="KW-1185">Reference proteome</keyword>
<feature type="region of interest" description="Disordered" evidence="15">
    <location>
        <begin position="183"/>
        <end position="209"/>
    </location>
</feature>
<dbReference type="InterPro" id="IPR001126">
    <property type="entry name" value="UmuC"/>
</dbReference>
<keyword evidence="9 14" id="KW-0460">Magnesium</keyword>
<evidence type="ECO:0000256" key="2">
    <source>
        <dbReference type="ARBA" id="ARBA00010945"/>
    </source>
</evidence>
<dbReference type="PANTHER" id="PTHR45990">
    <property type="entry name" value="DNA REPAIR PROTEIN REV1"/>
    <property type="match status" value="1"/>
</dbReference>
<dbReference type="CDD" id="cd01701">
    <property type="entry name" value="PolY_Rev1"/>
    <property type="match status" value="1"/>
</dbReference>
<evidence type="ECO:0000256" key="11">
    <source>
        <dbReference type="ARBA" id="ARBA00023204"/>
    </source>
</evidence>
<feature type="domain" description="UmuC" evidence="17">
    <location>
        <begin position="456"/>
        <end position="643"/>
    </location>
</feature>
<dbReference type="Pfam" id="PF21999">
    <property type="entry name" value="IMS_HHH_1"/>
    <property type="match status" value="1"/>
</dbReference>
<dbReference type="InterPro" id="IPR012112">
    <property type="entry name" value="REV1"/>
</dbReference>
<protein>
    <recommendedName>
        <fullName evidence="3 13">DNA repair protein REV1</fullName>
        <ecNumber evidence="13">2.7.7.-</ecNumber>
    </recommendedName>
</protein>
<evidence type="ECO:0000256" key="3">
    <source>
        <dbReference type="ARBA" id="ARBA00020399"/>
    </source>
</evidence>
<dbReference type="Gene3D" id="1.10.150.20">
    <property type="entry name" value="5' to 3' exonuclease, C-terminal subdomain"/>
    <property type="match status" value="1"/>
</dbReference>
<keyword evidence="11 13" id="KW-0234">DNA repair</keyword>
<dbReference type="Gene3D" id="3.30.70.270">
    <property type="match status" value="1"/>
</dbReference>
<evidence type="ECO:0000256" key="1">
    <source>
        <dbReference type="ARBA" id="ARBA00004123"/>
    </source>
</evidence>
<dbReference type="Pfam" id="PF00817">
    <property type="entry name" value="IMS"/>
    <property type="match status" value="1"/>
</dbReference>
<dbReference type="SMART" id="SM00292">
    <property type="entry name" value="BRCT"/>
    <property type="match status" value="1"/>
</dbReference>
<reference evidence="19" key="1">
    <citation type="submission" date="2016-11" db="UniProtKB">
        <authorList>
            <consortium name="WormBaseParasite"/>
        </authorList>
    </citation>
    <scope>IDENTIFICATION</scope>
</reference>
<dbReference type="SUPFAM" id="SSF56672">
    <property type="entry name" value="DNA/RNA polymerases"/>
    <property type="match status" value="1"/>
</dbReference>
<dbReference type="Gene3D" id="3.40.1170.60">
    <property type="match status" value="1"/>
</dbReference>
<keyword evidence="10 13" id="KW-0238">DNA-binding</keyword>
<evidence type="ECO:0000313" key="18">
    <source>
        <dbReference type="Proteomes" id="UP000095282"/>
    </source>
</evidence>
<dbReference type="GO" id="GO:0046872">
    <property type="term" value="F:metal ion binding"/>
    <property type="evidence" value="ECO:0007669"/>
    <property type="project" value="UniProtKB-KW"/>
</dbReference>
<proteinExistence type="inferred from homology"/>
<dbReference type="Gene3D" id="3.30.1490.100">
    <property type="entry name" value="DNA polymerase, Y-family, little finger domain"/>
    <property type="match status" value="1"/>
</dbReference>
<dbReference type="GO" id="GO:0005634">
    <property type="term" value="C:nucleus"/>
    <property type="evidence" value="ECO:0007669"/>
    <property type="project" value="UniProtKB-SubCell"/>
</dbReference>
<dbReference type="PIRSF" id="PIRSF036573">
    <property type="entry name" value="REV1"/>
    <property type="match status" value="1"/>
</dbReference>
<evidence type="ECO:0000256" key="9">
    <source>
        <dbReference type="ARBA" id="ARBA00022842"/>
    </source>
</evidence>
<evidence type="ECO:0000256" key="14">
    <source>
        <dbReference type="PIRSR" id="PIRSR036573-2"/>
    </source>
</evidence>
<dbReference type="PANTHER" id="PTHR45990:SF1">
    <property type="entry name" value="DNA REPAIR PROTEIN REV1"/>
    <property type="match status" value="1"/>
</dbReference>
<dbReference type="SUPFAM" id="SSF100879">
    <property type="entry name" value="Lesion bypass DNA polymerase (Y-family), little finger domain"/>
    <property type="match status" value="1"/>
</dbReference>
<dbReference type="InterPro" id="IPR053848">
    <property type="entry name" value="IMS_HHH_1"/>
</dbReference>
<feature type="binding site" evidence="14">
    <location>
        <position position="560"/>
    </location>
    <ligand>
        <name>Mg(2+)</name>
        <dbReference type="ChEBI" id="CHEBI:18420"/>
        <label>1</label>
    </ligand>
</feature>
<evidence type="ECO:0000256" key="13">
    <source>
        <dbReference type="PIRNR" id="PIRNR036573"/>
    </source>
</evidence>
<feature type="domain" description="BRCT" evidence="16">
    <location>
        <begin position="266"/>
        <end position="354"/>
    </location>
</feature>
<dbReference type="PROSITE" id="PS50172">
    <property type="entry name" value="BRCT"/>
    <property type="match status" value="1"/>
</dbReference>
<dbReference type="Pfam" id="PF00533">
    <property type="entry name" value="BRCT"/>
    <property type="match status" value="1"/>
</dbReference>
<dbReference type="InterPro" id="IPR036775">
    <property type="entry name" value="DNA_pol_Y-fam_lit_finger_sf"/>
</dbReference>
<dbReference type="InterPro" id="IPR001357">
    <property type="entry name" value="BRCT_dom"/>
</dbReference>
<evidence type="ECO:0000256" key="6">
    <source>
        <dbReference type="ARBA" id="ARBA00022695"/>
    </source>
</evidence>
<dbReference type="EC" id="2.7.7.-" evidence="13"/>
<dbReference type="WBParaSite" id="Csp11.Scaffold531.g3171.t2">
    <property type="protein sequence ID" value="Csp11.Scaffold531.g3171.t2"/>
    <property type="gene ID" value="Csp11.Scaffold531.g3171"/>
</dbReference>
<dbReference type="GO" id="GO:0003887">
    <property type="term" value="F:DNA-directed DNA polymerase activity"/>
    <property type="evidence" value="ECO:0007669"/>
    <property type="project" value="InterPro"/>
</dbReference>
<dbReference type="SUPFAM" id="SSF52113">
    <property type="entry name" value="BRCT domain"/>
    <property type="match status" value="1"/>
</dbReference>
<dbReference type="InterPro" id="IPR017961">
    <property type="entry name" value="DNA_pol_Y-fam_little_finger"/>
</dbReference>
<feature type="compositionally biased region" description="Polar residues" evidence="15">
    <location>
        <begin position="195"/>
        <end position="207"/>
    </location>
</feature>
<evidence type="ECO:0000256" key="15">
    <source>
        <dbReference type="SAM" id="MobiDB-lite"/>
    </source>
</evidence>
<dbReference type="Proteomes" id="UP000095282">
    <property type="component" value="Unplaced"/>
</dbReference>
<keyword evidence="12 13" id="KW-0539">Nucleus</keyword>
<dbReference type="Gene3D" id="3.40.50.10190">
    <property type="entry name" value="BRCT domain"/>
    <property type="match status" value="1"/>
</dbReference>
<dbReference type="GO" id="GO:0070987">
    <property type="term" value="P:error-free translesion synthesis"/>
    <property type="evidence" value="ECO:0007669"/>
    <property type="project" value="TreeGrafter"/>
</dbReference>
<evidence type="ECO:0000256" key="4">
    <source>
        <dbReference type="ARBA" id="ARBA00022634"/>
    </source>
</evidence>
<keyword evidence="7 14" id="KW-0479">Metal-binding</keyword>
<dbReference type="Gene3D" id="6.10.250.1490">
    <property type="match status" value="1"/>
</dbReference>
<dbReference type="GO" id="GO:0042276">
    <property type="term" value="P:error-prone translesion synthesis"/>
    <property type="evidence" value="ECO:0007669"/>
    <property type="project" value="InterPro"/>
</dbReference>
<name>A0A1I7T7I2_9PELO</name>
<keyword evidence="4 13" id="KW-0237">DNA synthesis</keyword>
<keyword evidence="5 13" id="KW-0808">Transferase</keyword>
<dbReference type="GO" id="GO:0006281">
    <property type="term" value="P:DNA repair"/>
    <property type="evidence" value="ECO:0007669"/>
    <property type="project" value="UniProtKB-KW"/>
</dbReference>
<evidence type="ECO:0000256" key="7">
    <source>
        <dbReference type="ARBA" id="ARBA00022723"/>
    </source>
</evidence>
<evidence type="ECO:0000256" key="5">
    <source>
        <dbReference type="ARBA" id="ARBA00022679"/>
    </source>
</evidence>
<dbReference type="AlphaFoldDB" id="A0A1I7T7I2"/>
<evidence type="ECO:0000259" key="16">
    <source>
        <dbReference type="PROSITE" id="PS50172"/>
    </source>
</evidence>
<evidence type="ECO:0000259" key="17">
    <source>
        <dbReference type="PROSITE" id="PS50173"/>
    </source>
</evidence>
<dbReference type="GO" id="GO:0003684">
    <property type="term" value="F:damaged DNA binding"/>
    <property type="evidence" value="ECO:0007669"/>
    <property type="project" value="UniProtKB-UniRule"/>
</dbReference>
<dbReference type="GO" id="GO:0017125">
    <property type="term" value="F:deoxycytidyl transferase activity"/>
    <property type="evidence" value="ECO:0007669"/>
    <property type="project" value="TreeGrafter"/>
</dbReference>
<comment type="subcellular location">
    <subcellularLocation>
        <location evidence="1 13">Nucleus</location>
    </subcellularLocation>
</comment>
<accession>A0A1I7T7I2</accession>
<dbReference type="PROSITE" id="PS50173">
    <property type="entry name" value="UMUC"/>
    <property type="match status" value="1"/>
</dbReference>
<comment type="function">
    <text evidence="13">Deoxycytidyl transferase involved in DNA repair. Transfers a dCMP residue from dCTP to the 3'-end of a DNA primer in a template-dependent reaction. May assist in the first step in the bypass of abasic lesions by the insertion of a nucleotide opposite the lesion. Required for normal induction of mutations by physical and chemical agents.</text>
</comment>
<organism evidence="18 19">
    <name type="scientific">Caenorhabditis tropicalis</name>
    <dbReference type="NCBI Taxonomy" id="1561998"/>
    <lineage>
        <taxon>Eukaryota</taxon>
        <taxon>Metazoa</taxon>
        <taxon>Ecdysozoa</taxon>
        <taxon>Nematoda</taxon>
        <taxon>Chromadorea</taxon>
        <taxon>Rhabditida</taxon>
        <taxon>Rhabditina</taxon>
        <taxon>Rhabditomorpha</taxon>
        <taxon>Rhabditoidea</taxon>
        <taxon>Rhabditidae</taxon>
        <taxon>Peloderinae</taxon>
        <taxon>Caenorhabditis</taxon>
    </lineage>
</organism>
<dbReference type="InterPro" id="IPR043502">
    <property type="entry name" value="DNA/RNA_pol_sf"/>
</dbReference>
<evidence type="ECO:0000256" key="12">
    <source>
        <dbReference type="ARBA" id="ARBA00023242"/>
    </source>
</evidence>
<dbReference type="InterPro" id="IPR043128">
    <property type="entry name" value="Rev_trsase/Diguanyl_cyclase"/>
</dbReference>
<evidence type="ECO:0000313" key="19">
    <source>
        <dbReference type="WBParaSite" id="Csp11.Scaffold531.g3171.t2"/>
    </source>
</evidence>
<comment type="similarity">
    <text evidence="2 13">Belongs to the DNA polymerase type-Y family.</text>
</comment>
<sequence>MRSPDPFSDDHESNDSFENYVSVSSDDRRRSEAIVIQEDESFEGFSGSDQVTVIENPGNDTVLVEENVGVGDEKVDLDDTITRMLNSTDEERDDEEMDPENDALANLFKSFSEGEQREMNRVQQDGEDNILDKSIDVFNEMRDHEEHLKEREEEEPDRIEEYNEFITIDVPMLPVMVPNQNDVQYPKRKRRIESSRPSTSCQPSACSSDGPAVIIESDTGQYWNQPKTINIHGQNFEINSFNDYMRMKITKLNHQVNSEKSKPHETVSDTLKGYSVFVNGYTDPPALVIRDLMLAHGGEYHCYYQHGITTYTIASSIASAKINRIRENEIFIKADWITESIAARKPLDYRDFLIYEKGSQEKGQMKQFLSSSVPQDTGITTTSTSSNMFLDARNPNFIRDYYARSRLHLISTLAQDMKDFVANLKMEGKMTKRCFPEEELIQMGQKQTSSYLGNVIFHVDLDCFFVSVAVRDRNDLKVKEVAITHSKGTISNSMSEIASCSYAARNCGVKNGMLMRDALQRCPQLTLLPYQFDDYVQVSRQIYHILASYTLELRAVSCDEMYINMSNLCEKYGIQDPVLIAEHIRKQIREKTKCPASVGIGSTSLLARLATRHAKPDGIFWVTEEKKEEFIKEEKVRDLPGLGYEMMNRLTSFFGEMTKCYQLQKKTEKELIPVFGPKLATRIFKQCRGIEDDPADFWKTHIRKSVSCDINYGIRFTKKEEVLQLMTAIGAELERKLTESNMIAGSITLKLMVRSADAPLQTAKFMGHGICDTYTKSCNIAVATSRGDVLTSESMKLYSKVLPKVEDLRGVGVTCGKLKSKLKKDAATVVLEMFGKGKNDCVETQEAEKSEPQTNQQVLLEDDNESDHFMREKIADSSMNPPSCPNRRIRSIPHPSEMRVANEINIPDILRLSKSNVTKSVKTYEIEETEDVEWTEKYYSDLESILQNEPTKDSVLDVYEMLSTALNSGKLLTFQRLFRKFEDVSINVHCYPSEWFPVFHSMLPQIKEESKSLLEFPMGKTQKSLVENTNRKETTDDHQKQRIPREVFVIDSTNSSVK</sequence>
<evidence type="ECO:0000256" key="8">
    <source>
        <dbReference type="ARBA" id="ARBA00022763"/>
    </source>
</evidence>
<feature type="binding site" evidence="14">
    <location>
        <position position="559"/>
    </location>
    <ligand>
        <name>Mg(2+)</name>
        <dbReference type="ChEBI" id="CHEBI:18420"/>
        <label>1</label>
    </ligand>
</feature>
<dbReference type="FunFam" id="3.30.1490.100:FF:000001">
    <property type="entry name" value="DNA repair protein REV1"/>
    <property type="match status" value="1"/>
</dbReference>
<dbReference type="STRING" id="1561998.A0A1I7T7I2"/>
<evidence type="ECO:0000256" key="10">
    <source>
        <dbReference type="ARBA" id="ARBA00023125"/>
    </source>
</evidence>
<dbReference type="Pfam" id="PF11799">
    <property type="entry name" value="IMS_C"/>
    <property type="match status" value="1"/>
</dbReference>
<feature type="binding site" evidence="14">
    <location>
        <position position="460"/>
    </location>
    <ligand>
        <name>Mg(2+)</name>
        <dbReference type="ChEBI" id="CHEBI:18420"/>
        <label>1</label>
    </ligand>
</feature>
<comment type="cofactor">
    <cofactor evidence="14">
        <name>Mg(2+)</name>
        <dbReference type="ChEBI" id="CHEBI:18420"/>
    </cofactor>
    <text evidence="14">Binds 2 magnesium ions.</text>
</comment>